<keyword evidence="2" id="KW-0272">Extracellular matrix</keyword>
<evidence type="ECO:0000256" key="4">
    <source>
        <dbReference type="ARBA" id="ARBA00022729"/>
    </source>
</evidence>
<evidence type="ECO:0000256" key="3">
    <source>
        <dbReference type="ARBA" id="ARBA00022536"/>
    </source>
</evidence>
<reference evidence="8" key="3">
    <citation type="submission" date="2025-09" db="UniProtKB">
        <authorList>
            <consortium name="Ensembl"/>
        </authorList>
    </citation>
    <scope>IDENTIFICATION</scope>
</reference>
<dbReference type="SUPFAM" id="SSF49265">
    <property type="entry name" value="Fibronectin type III"/>
    <property type="match status" value="12"/>
</dbReference>
<dbReference type="PROSITE" id="PS00514">
    <property type="entry name" value="FIBRINOGEN_C_1"/>
    <property type="match status" value="1"/>
</dbReference>
<keyword evidence="5" id="KW-0677">Repeat</keyword>
<evidence type="ECO:0000313" key="9">
    <source>
        <dbReference type="Proteomes" id="UP000694405"/>
    </source>
</evidence>
<dbReference type="Gene3D" id="2.60.40.10">
    <property type="entry name" value="Immunoglobulins"/>
    <property type="match status" value="16"/>
</dbReference>
<dbReference type="CDD" id="cd00087">
    <property type="entry name" value="FReD"/>
    <property type="match status" value="1"/>
</dbReference>
<dbReference type="SMART" id="SM00060">
    <property type="entry name" value="FN3"/>
    <property type="match status" value="16"/>
</dbReference>
<accession>A0A8V5GCM7</accession>
<evidence type="ECO:0000256" key="2">
    <source>
        <dbReference type="ARBA" id="ARBA00022530"/>
    </source>
</evidence>
<dbReference type="Proteomes" id="UP000694405">
    <property type="component" value="Unassembled WGS sequence"/>
</dbReference>
<reference evidence="8" key="2">
    <citation type="submission" date="2025-08" db="UniProtKB">
        <authorList>
            <consortium name="Ensembl"/>
        </authorList>
    </citation>
    <scope>IDENTIFICATION</scope>
</reference>
<dbReference type="SUPFAM" id="SSF56496">
    <property type="entry name" value="Fibrinogen C-terminal domain-like"/>
    <property type="match status" value="1"/>
</dbReference>
<reference evidence="8" key="1">
    <citation type="submission" date="2020-03" db="EMBL/GenBank/DDBJ databases">
        <title>Melopsittacus undulatus (budgerigar) genome, bMelUnd1, maternal haplotype with Z.</title>
        <authorList>
            <person name="Gedman G."/>
            <person name="Mountcastle J."/>
            <person name="Haase B."/>
            <person name="Formenti G."/>
            <person name="Wright T."/>
            <person name="Apodaca J."/>
            <person name="Pelan S."/>
            <person name="Chow W."/>
            <person name="Rhie A."/>
            <person name="Howe K."/>
            <person name="Fedrigo O."/>
            <person name="Jarvis E.D."/>
        </authorList>
    </citation>
    <scope>NUCLEOTIDE SEQUENCE [LARGE SCALE GENOMIC DNA]</scope>
</reference>
<keyword evidence="9" id="KW-1185">Reference proteome</keyword>
<evidence type="ECO:0000256" key="7">
    <source>
        <dbReference type="SAM" id="MobiDB-lite"/>
    </source>
</evidence>
<dbReference type="GO" id="GO:0030155">
    <property type="term" value="P:regulation of cell adhesion"/>
    <property type="evidence" value="ECO:0007669"/>
    <property type="project" value="TreeGrafter"/>
</dbReference>
<dbReference type="SMART" id="SM00186">
    <property type="entry name" value="FBG"/>
    <property type="match status" value="1"/>
</dbReference>
<dbReference type="InterPro" id="IPR002181">
    <property type="entry name" value="Fibrinogen_a/b/g_C_dom"/>
</dbReference>
<dbReference type="FunFam" id="2.60.40.10:FF:000024">
    <property type="entry name" value="Tenascin-X"/>
    <property type="match status" value="1"/>
</dbReference>
<protein>
    <submittedName>
        <fullName evidence="8">Uncharacterized protein</fullName>
    </submittedName>
</protein>
<keyword evidence="6" id="KW-1015">Disulfide bond</keyword>
<dbReference type="GO" id="GO:0005615">
    <property type="term" value="C:extracellular space"/>
    <property type="evidence" value="ECO:0007669"/>
    <property type="project" value="TreeGrafter"/>
</dbReference>
<dbReference type="PANTHER" id="PTHR46708:SF3">
    <property type="entry name" value="TENASCIN-X"/>
    <property type="match status" value="1"/>
</dbReference>
<dbReference type="InterPro" id="IPR003961">
    <property type="entry name" value="FN3_dom"/>
</dbReference>
<keyword evidence="4" id="KW-0732">Signal</keyword>
<dbReference type="Pfam" id="PF00147">
    <property type="entry name" value="Fibrinogen_C"/>
    <property type="match status" value="1"/>
</dbReference>
<evidence type="ECO:0000313" key="8">
    <source>
        <dbReference type="Ensembl" id="ENSMUNP00000025126.1"/>
    </source>
</evidence>
<dbReference type="Pfam" id="PF00041">
    <property type="entry name" value="fn3"/>
    <property type="match status" value="16"/>
</dbReference>
<sequence>HPGHDEEEPAAQPVLGELRVSEVSPDSVQLQWSVPEGTFDSFTLQYRDAQGQPQVLPVDGGSRTLTVPGLSPSRRYKFNLYGLWGRTRLGPVSTDTVTGEGALAPAPLKPPQEEEPAAQPVLGELRVSEVSPDSVQLQWSVPEGTFDSFTLQYRDAQGQPQVLPVDGGSRTLTVPGLSPSRRYKFNLYGLWGRTRLGPVSTDTVTGEGALAPAPLKPPAPQEEKPESKPVLGELRVSEVSPDSVQLQWSVPEGTFDSFTLQYRDAQGQPQVLPVDGGSRTLTVPGLSPSRRYKFNLYGLWGRTRLGPVSTDTVTGEGALAPAPLKPPLKPQPVLGELRVSEVSPDSVQLQWSVPEGTFDSFTLQYRDAQGQPQVLPVDGGSRTLTVPGLSPSRRYKFNLYGLWGRTRLGPVSTDTVTVHADVHSPHCVLSIAAPAPREEEPAAQPVLGELRVSEVSPDSVQLQWSVPEGTFDSFTLQYRDAQGQPQVLPVDGGSRTLTVPGLSPSRRYKFNLYGMWGRTRLGPVSTDTVTGEGGTGAWAGPVLVPWEPAAQPVLGELRVSEVSPDSVQLQWSVPEGTFDSFTLQYRDAQGQPQVLPVDGGSRTLTVPGLSPSRRYKFNLYGLWGRTRLGPVSTDTVTGEGALAPAPLKPPQEEEPAAQPVLGELRVSEVSPDSVQLQWSVPEGTFDSFTLQYRDAQGQPQVLPMDGGSRTLTVPGLSPSRRYKFNLYGLWGRTRLGPVSTDTVTAPAPQEQEPAAQPVLGELRVSEVSPDSVQLQWSVPEGTFDSFTLQYRDAQGQPQVLPVDGGSRTLTVPGLSPSRRYKFNLYGLWGRTRLGPVSTDTVTGEGALAPAPLKPAQPVLGELRVSEVSPDSVQLQWSVPEGTFDSFTLQYRDAQGQPQVLPMDGGSRTLTVPGLSPSRRYKFNLYGLWGRTRLGPVSTDTVTGEGALAPAPLKPAQPVLGELRVSEVSPDSVQLQWSVPEGTFDSFTLQYRDAQGQPQVLPVDGGSRTLTVPGLSPSRRYKFNLYGLWGRTRLGPVSTDTPVLGELRVSEVSPDSVQLQWSVPEGTFDSFTLQYRDAQGQPQVLPVDGGSRTLTVPGLSPSRRYKFNLYGLWGRTRLGPVSTDTVTAPQEEEPAAQPVLGELRVSEVSPDSVQLQWSVPEGTFDSFTLQYRDAQGQPQVLPVDGGSRTLTVPGLSPSRRYKFNLYGLWGRTRLGPVSTDTVTGEGALAPAPLKPPAPQEEEPAAQPVLGELRVSEVSPDSVQLQWSVPEGTFDSFTLQYRDAQGQPQVLPVDGGSRTLTVPGLSPSRRYKFNLYGLWGRTRLGPVSTDTVTAPAPQEEEPAAQPVLGELRVSEVSPDSVQLQWSVPEGTFDSFTLQYRDAQGQPQVLPMDGGSRTLTVPGLSPSRRYKFNLYGLWGRTRLGPVSTDTVTGEGALPVLGELRVSEVSPDSVQLQWSVPEGTFDSFTLQYRDAQGQPQVLPVDGGSRTLTVPGLSPSRRYKFNLYGLWGRTRLGPVSTDTVTGEGALAPAPLKVTVPGGMLDQSLNPCVDVYFLHGVLSIAAPAPQEKPPTKPRLGELKAPHVSPDSVQLQWSVPEGTFDSFTLQYRDAQGQPQVLPVDGGSRTLTVPGLSPSRRYKFNLYGLWGRTRLGPVSTDTVTAPLPHPHPRDCAEEQLNGPGPSRPTLIFLGGDPARPLRVFCDMDTDGGGWLVFQRRQDGGTDFWRGWDEYERGFGNVSGEFWLGNAALHALTSSSRTELRVDLRSGPDAAFAHYRDFHVDGPGQHYGLRLGAYSGTAGDALSYHAGSPFSTRDRDPRGRPRPCAVAYMGAWWYHNCHYANLNGRYGTPLHHQVLQWGFEFSIPFTEMKLRPQRD</sequence>
<feature type="region of interest" description="Disordered" evidence="7">
    <location>
        <begin position="202"/>
        <end position="228"/>
    </location>
</feature>
<organism evidence="8 9">
    <name type="scientific">Melopsittacus undulatus</name>
    <name type="common">Budgerigar</name>
    <name type="synonym">Psittacus undulatus</name>
    <dbReference type="NCBI Taxonomy" id="13146"/>
    <lineage>
        <taxon>Eukaryota</taxon>
        <taxon>Metazoa</taxon>
        <taxon>Chordata</taxon>
        <taxon>Craniata</taxon>
        <taxon>Vertebrata</taxon>
        <taxon>Euteleostomi</taxon>
        <taxon>Archelosauria</taxon>
        <taxon>Archosauria</taxon>
        <taxon>Dinosauria</taxon>
        <taxon>Saurischia</taxon>
        <taxon>Theropoda</taxon>
        <taxon>Coelurosauria</taxon>
        <taxon>Aves</taxon>
        <taxon>Neognathae</taxon>
        <taxon>Neoaves</taxon>
        <taxon>Telluraves</taxon>
        <taxon>Australaves</taxon>
        <taxon>Psittaciformes</taxon>
        <taxon>Psittaculidae</taxon>
        <taxon>Melopsittacus</taxon>
    </lineage>
</organism>
<dbReference type="CDD" id="cd00063">
    <property type="entry name" value="FN3"/>
    <property type="match status" value="16"/>
</dbReference>
<evidence type="ECO:0000256" key="1">
    <source>
        <dbReference type="ARBA" id="ARBA00004498"/>
    </source>
</evidence>
<dbReference type="PROSITE" id="PS50853">
    <property type="entry name" value="FN3"/>
    <property type="match status" value="16"/>
</dbReference>
<dbReference type="InterPro" id="IPR013783">
    <property type="entry name" value="Ig-like_fold"/>
</dbReference>
<feature type="region of interest" description="Disordered" evidence="7">
    <location>
        <begin position="637"/>
        <end position="656"/>
    </location>
</feature>
<keyword evidence="2" id="KW-0964">Secreted</keyword>
<dbReference type="PROSITE" id="PS51406">
    <property type="entry name" value="FIBRINOGEN_C_2"/>
    <property type="match status" value="1"/>
</dbReference>
<proteinExistence type="predicted"/>
<dbReference type="InterPro" id="IPR014716">
    <property type="entry name" value="Fibrinogen_a/b/g_C_1"/>
</dbReference>
<keyword evidence="3" id="KW-0245">EGF-like domain</keyword>
<evidence type="ECO:0000256" key="5">
    <source>
        <dbReference type="ARBA" id="ARBA00022737"/>
    </source>
</evidence>
<dbReference type="Ensembl" id="ENSMUNT00000028977.1">
    <property type="protein sequence ID" value="ENSMUNP00000025126.1"/>
    <property type="gene ID" value="ENSMUNG00000020580.1"/>
</dbReference>
<comment type="subcellular location">
    <subcellularLocation>
        <location evidence="1">Secreted</location>
        <location evidence="1">Extracellular space</location>
        <location evidence="1">Extracellular matrix</location>
    </subcellularLocation>
</comment>
<dbReference type="GO" id="GO:0031175">
    <property type="term" value="P:neuron projection development"/>
    <property type="evidence" value="ECO:0007669"/>
    <property type="project" value="TreeGrafter"/>
</dbReference>
<dbReference type="InterPro" id="IPR050991">
    <property type="entry name" value="ECM_Regulatory_Proteins"/>
</dbReference>
<dbReference type="InterPro" id="IPR020837">
    <property type="entry name" value="Fibrinogen_CS"/>
</dbReference>
<name>A0A8V5GCM7_MELUD</name>
<dbReference type="Gene3D" id="3.90.215.10">
    <property type="entry name" value="Gamma Fibrinogen, chain A, domain 1"/>
    <property type="match status" value="1"/>
</dbReference>
<dbReference type="FunFam" id="3.90.215.10:FF:000001">
    <property type="entry name" value="Tenascin isoform 1"/>
    <property type="match status" value="1"/>
</dbReference>
<dbReference type="PANTHER" id="PTHR46708">
    <property type="entry name" value="TENASCIN"/>
    <property type="match status" value="1"/>
</dbReference>
<feature type="region of interest" description="Disordered" evidence="7">
    <location>
        <begin position="1220"/>
        <end position="1243"/>
    </location>
</feature>
<dbReference type="InterPro" id="IPR036056">
    <property type="entry name" value="Fibrinogen-like_C"/>
</dbReference>
<dbReference type="InterPro" id="IPR036116">
    <property type="entry name" value="FN3_sf"/>
</dbReference>
<evidence type="ECO:0000256" key="6">
    <source>
        <dbReference type="ARBA" id="ARBA00023157"/>
    </source>
</evidence>